<dbReference type="Pfam" id="PF13830">
    <property type="entry name" value="DUF4192"/>
    <property type="match status" value="1"/>
</dbReference>
<dbReference type="EMBL" id="FUHW01000038">
    <property type="protein sequence ID" value="SJM69773.1"/>
    <property type="molecule type" value="Genomic_DNA"/>
</dbReference>
<dbReference type="RefSeq" id="WP_086999856.1">
    <property type="nucleotide sequence ID" value="NZ_FUHW01000038.1"/>
</dbReference>
<keyword evidence="2" id="KW-1185">Reference proteome</keyword>
<protein>
    <recommendedName>
        <fullName evidence="3">DUF4192 domain-containing protein</fullName>
    </recommendedName>
</protein>
<gene>
    <name evidence="1" type="ORF">FM101_12015</name>
</gene>
<accession>A0A1R4GNT1</accession>
<dbReference type="InterPro" id="IPR025447">
    <property type="entry name" value="DUF4192"/>
</dbReference>
<evidence type="ECO:0000313" key="1">
    <source>
        <dbReference type="EMBL" id="SJM69773.1"/>
    </source>
</evidence>
<dbReference type="AlphaFoldDB" id="A0A1R4GNT1"/>
<evidence type="ECO:0008006" key="3">
    <source>
        <dbReference type="Google" id="ProtNLM"/>
    </source>
</evidence>
<evidence type="ECO:0000313" key="2">
    <source>
        <dbReference type="Proteomes" id="UP000195913"/>
    </source>
</evidence>
<organism evidence="1 2">
    <name type="scientific">Arthrobacter rhombi</name>
    <dbReference type="NCBI Taxonomy" id="71253"/>
    <lineage>
        <taxon>Bacteria</taxon>
        <taxon>Bacillati</taxon>
        <taxon>Actinomycetota</taxon>
        <taxon>Actinomycetes</taxon>
        <taxon>Micrococcales</taxon>
        <taxon>Micrococcaceae</taxon>
        <taxon>Arthrobacter</taxon>
    </lineage>
</organism>
<name>A0A1R4GNT1_9MICC</name>
<proteinExistence type="predicted"/>
<sequence>MNSSPGQLSVSDAEGVISLVPHLLGFHPRESLVVLIMREKALEATLRVDLPAPGTGLMGARRFTRQLVDYLRAAPEADGACLVLYSELAHAEGHLLPYRDFTDAVTSQLQRCGYQVPDAWLVGCGRWWSYFCGGPTCCPTSGRPIESVLLSEAHLNMVLRGSSPMAEPWDGTGAETWPGVEAVREVVDEHQRAGGGWRESIRGLERWCAALDQEPQELVTKLRSNPSDTGALLASLRTDLVRDALPFAAGSSGAGARSALVGRLRNADANAELRELGEFMLGNSDQAPHWGTLEKLWEVGRGILPAARGRDRCALLCILGWVEWAKGHSSGAHALIATCRSEAPEYRLAALLGAFLARGRLPRWATNRETAWAGSLEPGQ</sequence>
<reference evidence="1 2" key="1">
    <citation type="submission" date="2017-02" db="EMBL/GenBank/DDBJ databases">
        <authorList>
            <person name="Peterson S.W."/>
        </authorList>
    </citation>
    <scope>NUCLEOTIDE SEQUENCE [LARGE SCALE GENOMIC DNA]</scope>
    <source>
        <strain evidence="1 2">B Ar 00.02</strain>
    </source>
</reference>
<dbReference type="Proteomes" id="UP000195913">
    <property type="component" value="Unassembled WGS sequence"/>
</dbReference>